<accession>A0A5C8FEU6</accession>
<dbReference type="Proteomes" id="UP000322307">
    <property type="component" value="Unassembled WGS sequence"/>
</dbReference>
<name>A0A5C8FEU6_9SPIR</name>
<dbReference type="EMBL" id="SAYE01000017">
    <property type="protein sequence ID" value="TXJ48293.1"/>
    <property type="molecule type" value="Genomic_DNA"/>
</dbReference>
<proteinExistence type="predicted"/>
<organism evidence="1 2">
    <name type="scientific">Brachyspira aalborgi</name>
    <dbReference type="NCBI Taxonomy" id="29522"/>
    <lineage>
        <taxon>Bacteria</taxon>
        <taxon>Pseudomonadati</taxon>
        <taxon>Spirochaetota</taxon>
        <taxon>Spirochaetia</taxon>
        <taxon>Brachyspirales</taxon>
        <taxon>Brachyspiraceae</taxon>
        <taxon>Brachyspira</taxon>
    </lineage>
</organism>
<sequence length="103" mass="12148">MTEEQYKKCEEIINSYPRYYRGFVCNEYLFIPIALSLAKVFNKDITEEEAKEIAKNSLEENSIVRVTGDFCFVFTFWGIANYFDNGTTDGMIPNYFRDKHINK</sequence>
<reference evidence="1 2" key="1">
    <citation type="journal article" date="1992" name="Lakartidningen">
        <title>[Penicillin V and not amoxicillin is the first choice preparation in acute otitis].</title>
        <authorList>
            <person name="Kamme C."/>
            <person name="Lundgren K."/>
            <person name="Prellner K."/>
        </authorList>
    </citation>
    <scope>NUCLEOTIDE SEQUENCE [LARGE SCALE GENOMIC DNA]</scope>
    <source>
        <strain evidence="1 2">PC3939II</strain>
    </source>
</reference>
<dbReference type="RefSeq" id="WP_147718776.1">
    <property type="nucleotide sequence ID" value="NZ_SAYE01000017.1"/>
</dbReference>
<dbReference type="AlphaFoldDB" id="A0A5C8FEU6"/>
<gene>
    <name evidence="1" type="ORF">EPJ84_11315</name>
</gene>
<evidence type="ECO:0000313" key="2">
    <source>
        <dbReference type="Proteomes" id="UP000322307"/>
    </source>
</evidence>
<protein>
    <submittedName>
        <fullName evidence="1">Uncharacterized protein</fullName>
    </submittedName>
</protein>
<comment type="caution">
    <text evidence="1">The sequence shown here is derived from an EMBL/GenBank/DDBJ whole genome shotgun (WGS) entry which is preliminary data.</text>
</comment>
<evidence type="ECO:0000313" key="1">
    <source>
        <dbReference type="EMBL" id="TXJ48293.1"/>
    </source>
</evidence>